<evidence type="ECO:0000256" key="8">
    <source>
        <dbReference type="ARBA" id="ARBA00022801"/>
    </source>
</evidence>
<feature type="domain" description="Peptidase M1 membrane alanine aminopeptidase" evidence="14">
    <location>
        <begin position="282"/>
        <end position="477"/>
    </location>
</feature>
<keyword evidence="16" id="KW-0031">Aminopeptidase</keyword>
<dbReference type="EMBL" id="JBHSFP010000016">
    <property type="protein sequence ID" value="MFC4533567.1"/>
    <property type="molecule type" value="Genomic_DNA"/>
</dbReference>
<dbReference type="PANTHER" id="PTHR11533:SF297">
    <property type="entry name" value="AMINOPEPTIDASE N"/>
    <property type="match status" value="1"/>
</dbReference>
<comment type="cofactor">
    <cofactor evidence="2">
        <name>Zn(2+)</name>
        <dbReference type="ChEBI" id="CHEBI:29105"/>
    </cofactor>
</comment>
<keyword evidence="7" id="KW-0479">Metal-binding</keyword>
<dbReference type="GO" id="GO:0004177">
    <property type="term" value="F:aminopeptidase activity"/>
    <property type="evidence" value="ECO:0007669"/>
    <property type="project" value="UniProtKB-KW"/>
</dbReference>
<dbReference type="PANTHER" id="PTHR11533">
    <property type="entry name" value="PROTEASE M1 ZINC METALLOPROTEASE"/>
    <property type="match status" value="1"/>
</dbReference>
<dbReference type="EC" id="3.4.11.2" evidence="4"/>
<feature type="compositionally biased region" description="Basic and acidic residues" evidence="13">
    <location>
        <begin position="383"/>
        <end position="401"/>
    </location>
</feature>
<evidence type="ECO:0000256" key="13">
    <source>
        <dbReference type="SAM" id="MobiDB-lite"/>
    </source>
</evidence>
<name>A0ABV9CM86_9ACTN</name>
<evidence type="ECO:0000256" key="6">
    <source>
        <dbReference type="ARBA" id="ARBA00022670"/>
    </source>
</evidence>
<evidence type="ECO:0000259" key="15">
    <source>
        <dbReference type="Pfam" id="PF17900"/>
    </source>
</evidence>
<comment type="caution">
    <text evidence="16">The sequence shown here is derived from an EMBL/GenBank/DDBJ whole genome shotgun (WGS) entry which is preliminary data.</text>
</comment>
<comment type="similarity">
    <text evidence="3">Belongs to the peptidase M1 family.</text>
</comment>
<evidence type="ECO:0000256" key="11">
    <source>
        <dbReference type="ARBA" id="ARBA00029811"/>
    </source>
</evidence>
<gene>
    <name evidence="16" type="ORF">ACFO60_22585</name>
</gene>
<dbReference type="InterPro" id="IPR042097">
    <property type="entry name" value="Aminopeptidase_N-like_N_sf"/>
</dbReference>
<sequence>MIVSAILVAGCTTAPPTGSAPSTPSPEASTPPLSASASPAAAPPLSGEYAAWQAGRSLPVADPIYPERGTDALDVLHYDLALRWSPSKRVLSGTATLHIRPTRDAASVRLDFKPYEIDSLMVDGAPATGEVTKEKLTVATPVAKDAPFTLVVAYHGHPMTTPMPSKRADSHPLGLTVDAAGGLWTMQEPFGAFTWYPVNDQPSDKALYDISVTVPKGWSGIAGGTPAGRDGDTFRYRSTDPVASYLTTLAVGKFEKTTATGPHGLPLTYWYMPRDRRFLPGLKKSAKYLEWLSKKFGPYPFPTAGIVVVDGPSAMESQQMVTLGYAIPAMGGDFFELNTLHEFAHHWFGDTVTPNTWRDLWLNEGWALYAQWLYQHERDKTSDAELDRTAREKDAARRREFGPPGDPDPAEFGASNVYIGGAAMLRELHNTLGDEKFFALARAWVQEHRDTQQDRASFTAFVNARTGQDFTPLIDAWLDSATTPPRRG</sequence>
<dbReference type="Gene3D" id="2.60.40.1730">
    <property type="entry name" value="tricorn interacting facor f3 domain"/>
    <property type="match status" value="1"/>
</dbReference>
<evidence type="ECO:0000256" key="12">
    <source>
        <dbReference type="ARBA" id="ARBA00031533"/>
    </source>
</evidence>
<dbReference type="InterPro" id="IPR045357">
    <property type="entry name" value="Aminopeptidase_N-like_N"/>
</dbReference>
<dbReference type="CDD" id="cd09603">
    <property type="entry name" value="M1_APN_like"/>
    <property type="match status" value="1"/>
</dbReference>
<dbReference type="InterPro" id="IPR001930">
    <property type="entry name" value="Peptidase_M1"/>
</dbReference>
<accession>A0ABV9CM86</accession>
<keyword evidence="9" id="KW-0862">Zinc</keyword>
<dbReference type="PRINTS" id="PR00756">
    <property type="entry name" value="ALADIPTASE"/>
</dbReference>
<evidence type="ECO:0000256" key="10">
    <source>
        <dbReference type="ARBA" id="ARBA00023049"/>
    </source>
</evidence>
<dbReference type="Proteomes" id="UP001596004">
    <property type="component" value="Unassembled WGS sequence"/>
</dbReference>
<dbReference type="Pfam" id="PF17900">
    <property type="entry name" value="Peptidase_M1_N"/>
    <property type="match status" value="1"/>
</dbReference>
<evidence type="ECO:0000313" key="17">
    <source>
        <dbReference type="Proteomes" id="UP001596004"/>
    </source>
</evidence>
<dbReference type="Gene3D" id="1.10.390.10">
    <property type="entry name" value="Neutral Protease Domain 2"/>
    <property type="match status" value="1"/>
</dbReference>
<evidence type="ECO:0000256" key="2">
    <source>
        <dbReference type="ARBA" id="ARBA00001947"/>
    </source>
</evidence>
<dbReference type="Pfam" id="PF01433">
    <property type="entry name" value="Peptidase_M1"/>
    <property type="match status" value="1"/>
</dbReference>
<keyword evidence="8 16" id="KW-0378">Hydrolase</keyword>
<evidence type="ECO:0000256" key="1">
    <source>
        <dbReference type="ARBA" id="ARBA00000098"/>
    </source>
</evidence>
<dbReference type="SUPFAM" id="SSF55486">
    <property type="entry name" value="Metalloproteases ('zincins'), catalytic domain"/>
    <property type="match status" value="1"/>
</dbReference>
<evidence type="ECO:0000256" key="7">
    <source>
        <dbReference type="ARBA" id="ARBA00022723"/>
    </source>
</evidence>
<keyword evidence="6" id="KW-0645">Protease</keyword>
<evidence type="ECO:0000256" key="9">
    <source>
        <dbReference type="ARBA" id="ARBA00022833"/>
    </source>
</evidence>
<keyword evidence="17" id="KW-1185">Reference proteome</keyword>
<evidence type="ECO:0000313" key="16">
    <source>
        <dbReference type="EMBL" id="MFC4533567.1"/>
    </source>
</evidence>
<comment type="catalytic activity">
    <reaction evidence="1">
        <text>Release of an N-terminal amino acid, Xaa-|-Yaa- from a peptide, amide or arylamide. Xaa is preferably Ala, but may be most amino acids including Pro (slow action). When a terminal hydrophobic residue is followed by a prolyl residue, the two may be released as an intact Xaa-Pro dipeptide.</text>
        <dbReference type="EC" id="3.4.11.2"/>
    </reaction>
</comment>
<feature type="region of interest" description="Disordered" evidence="13">
    <location>
        <begin position="383"/>
        <end position="413"/>
    </location>
</feature>
<evidence type="ECO:0000256" key="4">
    <source>
        <dbReference type="ARBA" id="ARBA00012564"/>
    </source>
</evidence>
<reference evidence="17" key="1">
    <citation type="journal article" date="2019" name="Int. J. Syst. Evol. Microbiol.">
        <title>The Global Catalogue of Microorganisms (GCM) 10K type strain sequencing project: providing services to taxonomists for standard genome sequencing and annotation.</title>
        <authorList>
            <consortium name="The Broad Institute Genomics Platform"/>
            <consortium name="The Broad Institute Genome Sequencing Center for Infectious Disease"/>
            <person name="Wu L."/>
            <person name="Ma J."/>
        </authorList>
    </citation>
    <scope>NUCLEOTIDE SEQUENCE [LARGE SCALE GENOMIC DNA]</scope>
    <source>
        <strain evidence="17">CGMCC 4.7132</strain>
    </source>
</reference>
<proteinExistence type="inferred from homology"/>
<keyword evidence="10" id="KW-0482">Metalloprotease</keyword>
<feature type="region of interest" description="Disordered" evidence="13">
    <location>
        <begin position="13"/>
        <end position="41"/>
    </location>
</feature>
<dbReference type="SUPFAM" id="SSF63737">
    <property type="entry name" value="Leukotriene A4 hydrolase N-terminal domain"/>
    <property type="match status" value="1"/>
</dbReference>
<dbReference type="InterPro" id="IPR027268">
    <property type="entry name" value="Peptidase_M4/M1_CTD_sf"/>
</dbReference>
<organism evidence="16 17">
    <name type="scientific">Sphaerisporangium dianthi</name>
    <dbReference type="NCBI Taxonomy" id="1436120"/>
    <lineage>
        <taxon>Bacteria</taxon>
        <taxon>Bacillati</taxon>
        <taxon>Actinomycetota</taxon>
        <taxon>Actinomycetes</taxon>
        <taxon>Streptosporangiales</taxon>
        <taxon>Streptosporangiaceae</taxon>
        <taxon>Sphaerisporangium</taxon>
    </lineage>
</organism>
<evidence type="ECO:0000259" key="14">
    <source>
        <dbReference type="Pfam" id="PF01433"/>
    </source>
</evidence>
<evidence type="ECO:0000256" key="3">
    <source>
        <dbReference type="ARBA" id="ARBA00010136"/>
    </source>
</evidence>
<feature type="domain" description="Aminopeptidase N-like N-terminal" evidence="15">
    <location>
        <begin position="76"/>
        <end position="246"/>
    </location>
</feature>
<dbReference type="RefSeq" id="WP_380843151.1">
    <property type="nucleotide sequence ID" value="NZ_JBHSFP010000016.1"/>
</dbReference>
<dbReference type="InterPro" id="IPR014782">
    <property type="entry name" value="Peptidase_M1_dom"/>
</dbReference>
<dbReference type="InterPro" id="IPR050344">
    <property type="entry name" value="Peptidase_M1_aminopeptidases"/>
</dbReference>
<protein>
    <recommendedName>
        <fullName evidence="5">Aminopeptidase N</fullName>
        <ecNumber evidence="4">3.4.11.2</ecNumber>
    </recommendedName>
    <alternativeName>
        <fullName evidence="11">Alanine aminopeptidase</fullName>
    </alternativeName>
    <alternativeName>
        <fullName evidence="12">Lysyl aminopeptidase</fullName>
    </alternativeName>
</protein>
<evidence type="ECO:0000256" key="5">
    <source>
        <dbReference type="ARBA" id="ARBA00015611"/>
    </source>
</evidence>